<proteinExistence type="predicted"/>
<dbReference type="Proteomes" id="UP000034805">
    <property type="component" value="Unassembled WGS sequence"/>
</dbReference>
<sequence length="202" mass="22245">RLRPDVCLGVFCNELKKGVSAGSASQHIDGNLKGREEINPDTYLCYLVIMLMKSSSSSPPLRSYRHFHMPPASQASQPECLITYNSTFPNQRSFTSQLVHPSVENSVNLGNLLVSPASLAKSRGGMITSSRSFSQHTEARTRSCLGLVPTCLAIKPLQLIQNSAVQVMFLLPKHCHVSLLIVSLHWLPIPARIKFNTLVIAH</sequence>
<evidence type="ECO:0000313" key="1">
    <source>
        <dbReference type="EMBL" id="KPP68083.1"/>
    </source>
</evidence>
<reference evidence="1 2" key="1">
    <citation type="submission" date="2015-08" db="EMBL/GenBank/DDBJ databases">
        <title>The genome of the Asian arowana (Scleropages formosus).</title>
        <authorList>
            <person name="Tan M.H."/>
            <person name="Gan H.M."/>
            <person name="Croft L.J."/>
            <person name="Austin C.M."/>
        </authorList>
    </citation>
    <scope>NUCLEOTIDE SEQUENCE [LARGE SCALE GENOMIC DNA]</scope>
    <source>
        <strain evidence="1">Aro1</strain>
    </source>
</reference>
<gene>
    <name evidence="1" type="ORF">Z043_113263</name>
</gene>
<dbReference type="EMBL" id="JARO02004681">
    <property type="protein sequence ID" value="KPP68083.1"/>
    <property type="molecule type" value="Genomic_DNA"/>
</dbReference>
<evidence type="ECO:0000313" key="2">
    <source>
        <dbReference type="Proteomes" id="UP000034805"/>
    </source>
</evidence>
<protein>
    <submittedName>
        <fullName evidence="1">Uncharacterized protein</fullName>
    </submittedName>
</protein>
<accession>A0A0P7V1D6</accession>
<comment type="caution">
    <text evidence="1">The sequence shown here is derived from an EMBL/GenBank/DDBJ whole genome shotgun (WGS) entry which is preliminary data.</text>
</comment>
<name>A0A0P7V1D6_SCLFO</name>
<dbReference type="AlphaFoldDB" id="A0A0P7V1D6"/>
<feature type="non-terminal residue" evidence="1">
    <location>
        <position position="1"/>
    </location>
</feature>
<organism evidence="1 2">
    <name type="scientific">Scleropages formosus</name>
    <name type="common">Asian bonytongue</name>
    <name type="synonym">Osteoglossum formosum</name>
    <dbReference type="NCBI Taxonomy" id="113540"/>
    <lineage>
        <taxon>Eukaryota</taxon>
        <taxon>Metazoa</taxon>
        <taxon>Chordata</taxon>
        <taxon>Craniata</taxon>
        <taxon>Vertebrata</taxon>
        <taxon>Euteleostomi</taxon>
        <taxon>Actinopterygii</taxon>
        <taxon>Neopterygii</taxon>
        <taxon>Teleostei</taxon>
        <taxon>Osteoglossocephala</taxon>
        <taxon>Osteoglossomorpha</taxon>
        <taxon>Osteoglossiformes</taxon>
        <taxon>Osteoglossidae</taxon>
        <taxon>Scleropages</taxon>
    </lineage>
</organism>